<sequence>MKNKIHYVSWDINLISESEMKQREKRWQEEFSESEAIFIKTMKKLVDM</sequence>
<keyword evidence="2" id="KW-1185">Reference proteome</keyword>
<evidence type="ECO:0000313" key="2">
    <source>
        <dbReference type="Proteomes" id="UP000501728"/>
    </source>
</evidence>
<dbReference type="Proteomes" id="UP000501728">
    <property type="component" value="Chromosome"/>
</dbReference>
<reference evidence="1 2" key="1">
    <citation type="submission" date="2020-04" db="EMBL/GenBank/DDBJ databases">
        <title>Novel Mycoplasma species detected in Phocoena phocoena (harbor porpoise) from the USA.</title>
        <authorList>
            <person name="Volokhov D.V."/>
        </authorList>
    </citation>
    <scope>NUCLEOTIDE SEQUENCE [LARGE SCALE GENOMIC DNA]</scope>
    <source>
        <strain evidence="1 2">C264-NAS</strain>
    </source>
</reference>
<dbReference type="AlphaFoldDB" id="A0A858U500"/>
<protein>
    <submittedName>
        <fullName evidence="1">Uncharacterized protein</fullName>
    </submittedName>
</protein>
<organism evidence="1 2">
    <name type="scientific">Mycoplasma phocoeninasale</name>
    <dbReference type="NCBI Taxonomy" id="2726117"/>
    <lineage>
        <taxon>Bacteria</taxon>
        <taxon>Bacillati</taxon>
        <taxon>Mycoplasmatota</taxon>
        <taxon>Mollicutes</taxon>
        <taxon>Mycoplasmataceae</taxon>
        <taxon>Mycoplasma</taxon>
    </lineage>
</organism>
<proteinExistence type="predicted"/>
<name>A0A858U500_9MOLU</name>
<dbReference type="EMBL" id="CP051480">
    <property type="protein sequence ID" value="QJG66497.1"/>
    <property type="molecule type" value="Genomic_DNA"/>
</dbReference>
<dbReference type="RefSeq" id="WP_169580320.1">
    <property type="nucleotide sequence ID" value="NZ_CP051480.1"/>
</dbReference>
<gene>
    <name evidence="1" type="ORF">HGG64_02165</name>
</gene>
<accession>A0A858U500</accession>
<evidence type="ECO:0000313" key="1">
    <source>
        <dbReference type="EMBL" id="QJG66497.1"/>
    </source>
</evidence>
<dbReference type="KEGG" id="mphn:HGG64_02165"/>